<organism evidence="2 3">
    <name type="scientific">candidate division WWE3 bacterium CG_4_9_14_3_um_filter_39_7</name>
    <dbReference type="NCBI Taxonomy" id="1975080"/>
    <lineage>
        <taxon>Bacteria</taxon>
        <taxon>Katanobacteria</taxon>
    </lineage>
</organism>
<dbReference type="AlphaFoldDB" id="A0A2M7X1N6"/>
<keyword evidence="1" id="KW-1133">Transmembrane helix</keyword>
<keyword evidence="1" id="KW-0812">Transmembrane</keyword>
<dbReference type="EMBL" id="PFWZ01000114">
    <property type="protein sequence ID" value="PJA40082.1"/>
    <property type="molecule type" value="Genomic_DNA"/>
</dbReference>
<gene>
    <name evidence="2" type="ORF">CO179_03420</name>
</gene>
<feature type="non-terminal residue" evidence="2">
    <location>
        <position position="116"/>
    </location>
</feature>
<sequence length="116" mass="14274">SFFVHWQLQKRYVECRLEEEEIVQKHMKQYPESYINVEREGDIEKMLRISTQRIKQYKEAIAQNARKEERTNWWWISLERIANITFIAGLFFIILFAAFNLPHVRYQLSQDILYFI</sequence>
<proteinExistence type="predicted"/>
<feature type="non-terminal residue" evidence="2">
    <location>
        <position position="1"/>
    </location>
</feature>
<evidence type="ECO:0000313" key="3">
    <source>
        <dbReference type="Proteomes" id="UP000231195"/>
    </source>
</evidence>
<keyword evidence="1" id="KW-0472">Membrane</keyword>
<evidence type="ECO:0000313" key="2">
    <source>
        <dbReference type="EMBL" id="PJA40082.1"/>
    </source>
</evidence>
<feature type="transmembrane region" description="Helical" evidence="1">
    <location>
        <begin position="81"/>
        <end position="101"/>
    </location>
</feature>
<protein>
    <submittedName>
        <fullName evidence="2">Uncharacterized protein</fullName>
    </submittedName>
</protein>
<comment type="caution">
    <text evidence="2">The sequence shown here is derived from an EMBL/GenBank/DDBJ whole genome shotgun (WGS) entry which is preliminary data.</text>
</comment>
<accession>A0A2M7X1N6</accession>
<name>A0A2M7X1N6_UNCKA</name>
<evidence type="ECO:0000256" key="1">
    <source>
        <dbReference type="SAM" id="Phobius"/>
    </source>
</evidence>
<reference evidence="3" key="1">
    <citation type="submission" date="2017-09" db="EMBL/GenBank/DDBJ databases">
        <title>Depth-based differentiation of microbial function through sediment-hosted aquifers and enrichment of novel symbionts in the deep terrestrial subsurface.</title>
        <authorList>
            <person name="Probst A.J."/>
            <person name="Ladd B."/>
            <person name="Jarett J.K."/>
            <person name="Geller-Mcgrath D.E."/>
            <person name="Sieber C.M.K."/>
            <person name="Emerson J.B."/>
            <person name="Anantharaman K."/>
            <person name="Thomas B.C."/>
            <person name="Malmstrom R."/>
            <person name="Stieglmeier M."/>
            <person name="Klingl A."/>
            <person name="Woyke T."/>
            <person name="Ryan C.M."/>
            <person name="Banfield J.F."/>
        </authorList>
    </citation>
    <scope>NUCLEOTIDE SEQUENCE [LARGE SCALE GENOMIC DNA]</scope>
</reference>
<dbReference type="Proteomes" id="UP000231195">
    <property type="component" value="Unassembled WGS sequence"/>
</dbReference>